<evidence type="ECO:0000256" key="1">
    <source>
        <dbReference type="ARBA" id="ARBA00022448"/>
    </source>
</evidence>
<feature type="compositionally biased region" description="Low complexity" evidence="4">
    <location>
        <begin position="340"/>
        <end position="352"/>
    </location>
</feature>
<dbReference type="Pfam" id="PF00005">
    <property type="entry name" value="ABC_tran"/>
    <property type="match status" value="1"/>
</dbReference>
<dbReference type="PROSITE" id="PS50893">
    <property type="entry name" value="ABC_TRANSPORTER_2"/>
    <property type="match status" value="1"/>
</dbReference>
<dbReference type="Gene3D" id="3.40.50.300">
    <property type="entry name" value="P-loop containing nucleotide triphosphate hydrolases"/>
    <property type="match status" value="1"/>
</dbReference>
<keyword evidence="2" id="KW-0547">Nucleotide-binding</keyword>
<dbReference type="PANTHER" id="PTHR43776">
    <property type="entry name" value="TRANSPORT ATP-BINDING PROTEIN"/>
    <property type="match status" value="1"/>
</dbReference>
<dbReference type="InterPro" id="IPR017871">
    <property type="entry name" value="ABC_transporter-like_CS"/>
</dbReference>
<dbReference type="CDD" id="cd03257">
    <property type="entry name" value="ABC_NikE_OppD_transporters"/>
    <property type="match status" value="1"/>
</dbReference>
<evidence type="ECO:0000256" key="4">
    <source>
        <dbReference type="SAM" id="MobiDB-lite"/>
    </source>
</evidence>
<accession>A0ABP5U186</accession>
<evidence type="ECO:0000313" key="7">
    <source>
        <dbReference type="Proteomes" id="UP001500253"/>
    </source>
</evidence>
<dbReference type="InterPro" id="IPR003439">
    <property type="entry name" value="ABC_transporter-like_ATP-bd"/>
</dbReference>
<evidence type="ECO:0000259" key="5">
    <source>
        <dbReference type="PROSITE" id="PS50893"/>
    </source>
</evidence>
<dbReference type="InterPro" id="IPR027417">
    <property type="entry name" value="P-loop_NTPase"/>
</dbReference>
<keyword evidence="1" id="KW-0813">Transport</keyword>
<feature type="domain" description="ABC transporter" evidence="5">
    <location>
        <begin position="4"/>
        <end position="246"/>
    </location>
</feature>
<dbReference type="InterPro" id="IPR050319">
    <property type="entry name" value="ABC_transp_ATP-bind"/>
</dbReference>
<sequence>MTALDVTGLTVDFPQPGGRPFRAVDRVSFSLRAGRTLALVGESGSGKSTVVRALSRLVKPTEGEIRLGGARRTRGADYRRAVQMVFQDPFASLNPAHTIGHHLHRPLLVNGKARRGADVQRKAEELLRSVNLTPPADVARKRPHELSGGQRQRVAIARALAPGPQVLLADEPVSMLDVSIRLEILGLLDRLKDERGLALLYVTHDLATARHFSSEVMVMYRGEIVERGPSDEVILAPRHPYTRLLASAATGSGVSREEARAARAARLAARARRDAERREIVVGDGCRFRPRCPLAVDACARRPPEAEVGPGHRALCWLPGGAGAGTAGSAAEGTAGGTAEGTAGSSGASSGGAERHGRG</sequence>
<dbReference type="PANTHER" id="PTHR43776:SF8">
    <property type="entry name" value="ABC TRANSPORTER, ATP-BINDING PROTEIN"/>
    <property type="match status" value="1"/>
</dbReference>
<dbReference type="GO" id="GO:0005524">
    <property type="term" value="F:ATP binding"/>
    <property type="evidence" value="ECO:0007669"/>
    <property type="project" value="UniProtKB-KW"/>
</dbReference>
<feature type="region of interest" description="Disordered" evidence="4">
    <location>
        <begin position="324"/>
        <end position="359"/>
    </location>
</feature>
<dbReference type="Pfam" id="PF08352">
    <property type="entry name" value="oligo_HPY"/>
    <property type="match status" value="1"/>
</dbReference>
<evidence type="ECO:0000313" key="6">
    <source>
        <dbReference type="EMBL" id="GAA2365967.1"/>
    </source>
</evidence>
<organism evidence="6 7">
    <name type="scientific">Streptomyces cuspidosporus</name>
    <dbReference type="NCBI Taxonomy" id="66882"/>
    <lineage>
        <taxon>Bacteria</taxon>
        <taxon>Bacillati</taxon>
        <taxon>Actinomycetota</taxon>
        <taxon>Actinomycetes</taxon>
        <taxon>Kitasatosporales</taxon>
        <taxon>Streptomycetaceae</taxon>
        <taxon>Streptomyces</taxon>
    </lineage>
</organism>
<comment type="caution">
    <text evidence="6">The sequence shown here is derived from an EMBL/GenBank/DDBJ whole genome shotgun (WGS) entry which is preliminary data.</text>
</comment>
<name>A0ABP5U186_9ACTN</name>
<dbReference type="RefSeq" id="WP_346178200.1">
    <property type="nucleotide sequence ID" value="NZ_BAAASD010000042.1"/>
</dbReference>
<dbReference type="PROSITE" id="PS00211">
    <property type="entry name" value="ABC_TRANSPORTER_1"/>
    <property type="match status" value="1"/>
</dbReference>
<keyword evidence="3 6" id="KW-0067">ATP-binding</keyword>
<dbReference type="InterPro" id="IPR013563">
    <property type="entry name" value="Oligopep_ABC_C"/>
</dbReference>
<keyword evidence="7" id="KW-1185">Reference proteome</keyword>
<evidence type="ECO:0000256" key="2">
    <source>
        <dbReference type="ARBA" id="ARBA00022741"/>
    </source>
</evidence>
<gene>
    <name evidence="6" type="ORF">GCM10010246_68490</name>
</gene>
<dbReference type="SMART" id="SM00382">
    <property type="entry name" value="AAA"/>
    <property type="match status" value="1"/>
</dbReference>
<dbReference type="SUPFAM" id="SSF52540">
    <property type="entry name" value="P-loop containing nucleoside triphosphate hydrolases"/>
    <property type="match status" value="1"/>
</dbReference>
<protein>
    <submittedName>
        <fullName evidence="6">ATP-binding cassette domain-containing protein</fullName>
    </submittedName>
</protein>
<reference evidence="7" key="1">
    <citation type="journal article" date="2019" name="Int. J. Syst. Evol. Microbiol.">
        <title>The Global Catalogue of Microorganisms (GCM) 10K type strain sequencing project: providing services to taxonomists for standard genome sequencing and annotation.</title>
        <authorList>
            <consortium name="The Broad Institute Genomics Platform"/>
            <consortium name="The Broad Institute Genome Sequencing Center for Infectious Disease"/>
            <person name="Wu L."/>
            <person name="Ma J."/>
        </authorList>
    </citation>
    <scope>NUCLEOTIDE SEQUENCE [LARGE SCALE GENOMIC DNA]</scope>
    <source>
        <strain evidence="7">JCM 4316</strain>
    </source>
</reference>
<dbReference type="InterPro" id="IPR003593">
    <property type="entry name" value="AAA+_ATPase"/>
</dbReference>
<dbReference type="Proteomes" id="UP001500253">
    <property type="component" value="Unassembled WGS sequence"/>
</dbReference>
<evidence type="ECO:0000256" key="3">
    <source>
        <dbReference type="ARBA" id="ARBA00022840"/>
    </source>
</evidence>
<proteinExistence type="predicted"/>
<dbReference type="EMBL" id="BAAASD010000042">
    <property type="protein sequence ID" value="GAA2365967.1"/>
    <property type="molecule type" value="Genomic_DNA"/>
</dbReference>
<dbReference type="NCBIfam" id="TIGR01727">
    <property type="entry name" value="oligo_HPY"/>
    <property type="match status" value="1"/>
</dbReference>